<evidence type="ECO:0000256" key="1">
    <source>
        <dbReference type="ARBA" id="ARBA00004141"/>
    </source>
</evidence>
<gene>
    <name evidence="8" type="ORF">SAMN02910340_00796</name>
</gene>
<feature type="transmembrane region" description="Helical" evidence="6">
    <location>
        <begin position="130"/>
        <end position="156"/>
    </location>
</feature>
<evidence type="ECO:0000256" key="3">
    <source>
        <dbReference type="ARBA" id="ARBA00022692"/>
    </source>
</evidence>
<dbReference type="PANTHER" id="PTHR31272:SF9">
    <property type="entry name" value="BLL1027 PROTEIN"/>
    <property type="match status" value="1"/>
</dbReference>
<dbReference type="InterPro" id="IPR051790">
    <property type="entry name" value="Cytochrome_c-biogenesis_DsbD"/>
</dbReference>
<dbReference type="Proteomes" id="UP000323733">
    <property type="component" value="Unassembled WGS sequence"/>
</dbReference>
<accession>A0A1I6Y5N5</accession>
<organism evidence="8 9">
    <name type="scientific">Methanosarcina thermophila</name>
    <dbReference type="NCBI Taxonomy" id="2210"/>
    <lineage>
        <taxon>Archaea</taxon>
        <taxon>Methanobacteriati</taxon>
        <taxon>Methanobacteriota</taxon>
        <taxon>Stenosarchaea group</taxon>
        <taxon>Methanomicrobia</taxon>
        <taxon>Methanosarcinales</taxon>
        <taxon>Methanosarcinaceae</taxon>
        <taxon>Methanosarcina</taxon>
    </lineage>
</organism>
<evidence type="ECO:0000313" key="8">
    <source>
        <dbReference type="EMBL" id="SFT45717.1"/>
    </source>
</evidence>
<keyword evidence="9" id="KW-1185">Reference proteome</keyword>
<evidence type="ECO:0000256" key="5">
    <source>
        <dbReference type="ARBA" id="ARBA00023136"/>
    </source>
</evidence>
<dbReference type="GeneID" id="41603815"/>
<name>A0A1I6Y5N5_METTE</name>
<keyword evidence="3 6" id="KW-0812">Transmembrane</keyword>
<dbReference type="PANTHER" id="PTHR31272">
    <property type="entry name" value="CYTOCHROME C-TYPE BIOGENESIS PROTEIN HI_1454-RELATED"/>
    <property type="match status" value="1"/>
</dbReference>
<dbReference type="AlphaFoldDB" id="A0A1I6Y5N5"/>
<dbReference type="GO" id="GO:0017004">
    <property type="term" value="P:cytochrome complex assembly"/>
    <property type="evidence" value="ECO:0007669"/>
    <property type="project" value="InterPro"/>
</dbReference>
<sequence length="312" mass="34423">MKKKSVRLLSLNKGIFALTCILLLLSPASGSASMPESWLKYSFYGTSQSPTGIFLTEAQAFPLLITQDLMLSLTTGSREGKSKHIERISPFLLLTAGVMAGFNPCLLAVMAFLASVTLAQHGRRREMLEITLGFSIGIFTMYMLAGLGILSVVNFLPEIQESFIDASILLIALLGFWHIFDAYWLKKHAKTTFRTPEPLKRFMAKMDKNNLLLLSFLSGSMFSLVKAPCVGAIFLSLLSILATKTDIVRGTLYMGIYNLGLLLPVIALGLLLASGLSPNKVTEFRERWRVEIRLTTGFILISVALLMQFGII</sequence>
<evidence type="ECO:0000256" key="2">
    <source>
        <dbReference type="ARBA" id="ARBA00006143"/>
    </source>
</evidence>
<evidence type="ECO:0000313" key="9">
    <source>
        <dbReference type="Proteomes" id="UP000323733"/>
    </source>
</evidence>
<comment type="subcellular location">
    <subcellularLocation>
        <location evidence="1">Membrane</location>
        <topology evidence="1">Multi-pass membrane protein</topology>
    </subcellularLocation>
</comment>
<feature type="transmembrane region" description="Helical" evidence="6">
    <location>
        <begin position="211"/>
        <end position="240"/>
    </location>
</feature>
<reference evidence="8 9" key="1">
    <citation type="submission" date="2016-10" db="EMBL/GenBank/DDBJ databases">
        <authorList>
            <person name="Varghese N."/>
            <person name="Submissions S."/>
        </authorList>
    </citation>
    <scope>NUCLEOTIDE SEQUENCE [LARGE SCALE GENOMIC DNA]</scope>
    <source>
        <strain evidence="8 9">DSM 11855</strain>
    </source>
</reference>
<proteinExistence type="inferred from homology"/>
<protein>
    <submittedName>
        <fullName evidence="8">Cytochrome c biogenesis protein CcdA</fullName>
    </submittedName>
</protein>
<comment type="similarity">
    <text evidence="2">Belongs to the DsbD family.</text>
</comment>
<feature type="transmembrane region" description="Helical" evidence="6">
    <location>
        <begin position="252"/>
        <end position="273"/>
    </location>
</feature>
<feature type="transmembrane region" description="Helical" evidence="6">
    <location>
        <begin position="162"/>
        <end position="185"/>
    </location>
</feature>
<dbReference type="GO" id="GO:0016020">
    <property type="term" value="C:membrane"/>
    <property type="evidence" value="ECO:0007669"/>
    <property type="project" value="UniProtKB-SubCell"/>
</dbReference>
<dbReference type="RefSeq" id="WP_231588191.1">
    <property type="nucleotide sequence ID" value="NZ_FPAO01000002.1"/>
</dbReference>
<dbReference type="InterPro" id="IPR003834">
    <property type="entry name" value="Cyt_c_assmbl_TM_dom"/>
</dbReference>
<feature type="transmembrane region" description="Helical" evidence="6">
    <location>
        <begin position="91"/>
        <end position="118"/>
    </location>
</feature>
<keyword evidence="4 6" id="KW-1133">Transmembrane helix</keyword>
<feature type="domain" description="Cytochrome C biogenesis protein transmembrane" evidence="7">
    <location>
        <begin position="92"/>
        <end position="308"/>
    </location>
</feature>
<dbReference type="Pfam" id="PF02683">
    <property type="entry name" value="DsbD_TM"/>
    <property type="match status" value="1"/>
</dbReference>
<feature type="transmembrane region" description="Helical" evidence="6">
    <location>
        <begin position="294"/>
        <end position="311"/>
    </location>
</feature>
<evidence type="ECO:0000256" key="6">
    <source>
        <dbReference type="SAM" id="Phobius"/>
    </source>
</evidence>
<evidence type="ECO:0000256" key="4">
    <source>
        <dbReference type="ARBA" id="ARBA00022989"/>
    </source>
</evidence>
<dbReference type="EMBL" id="FPAO01000002">
    <property type="protein sequence ID" value="SFT45717.1"/>
    <property type="molecule type" value="Genomic_DNA"/>
</dbReference>
<evidence type="ECO:0000259" key="7">
    <source>
        <dbReference type="Pfam" id="PF02683"/>
    </source>
</evidence>
<keyword evidence="5 6" id="KW-0472">Membrane</keyword>